<dbReference type="InterPro" id="IPR000428">
    <property type="entry name" value="Cu-bd"/>
</dbReference>
<dbReference type="PANTHER" id="PTHR46594:SF4">
    <property type="entry name" value="P-TYPE CATION-TRANSPORTING ATPASE"/>
    <property type="match status" value="1"/>
</dbReference>
<dbReference type="Gene3D" id="3.30.70.100">
    <property type="match status" value="1"/>
</dbReference>
<dbReference type="RefSeq" id="WP_204466951.1">
    <property type="nucleotide sequence ID" value="NZ_JAFBCV010000010.1"/>
</dbReference>
<dbReference type="PANTHER" id="PTHR46594">
    <property type="entry name" value="P-TYPE CATION-TRANSPORTING ATPASE"/>
    <property type="match status" value="1"/>
</dbReference>
<dbReference type="EMBL" id="JAFBCV010000010">
    <property type="protein sequence ID" value="MBM7839762.1"/>
    <property type="molecule type" value="Genomic_DNA"/>
</dbReference>
<dbReference type="InterPro" id="IPR036163">
    <property type="entry name" value="HMA_dom_sf"/>
</dbReference>
<keyword evidence="5" id="KW-0186">Copper</keyword>
<gene>
    <name evidence="8" type="ORF">JOC54_003042</name>
</gene>
<dbReference type="InterPro" id="IPR049740">
    <property type="entry name" value="CopZ"/>
</dbReference>
<dbReference type="InterPro" id="IPR006121">
    <property type="entry name" value="HMA_dom"/>
</dbReference>
<dbReference type="InterPro" id="IPR017969">
    <property type="entry name" value="Heavy-metal-associated_CS"/>
</dbReference>
<comment type="caution">
    <text evidence="8">The sequence shown here is derived from an EMBL/GenBank/DDBJ whole genome shotgun (WGS) entry which is preliminary data.</text>
</comment>
<feature type="domain" description="HMA" evidence="7">
    <location>
        <begin position="2"/>
        <end position="68"/>
    </location>
</feature>
<evidence type="ECO:0000259" key="7">
    <source>
        <dbReference type="PROSITE" id="PS50846"/>
    </source>
</evidence>
<evidence type="ECO:0000313" key="8">
    <source>
        <dbReference type="EMBL" id="MBM7839762.1"/>
    </source>
</evidence>
<dbReference type="NCBIfam" id="TIGR00003">
    <property type="entry name" value="copper ion binding protein"/>
    <property type="match status" value="1"/>
</dbReference>
<evidence type="ECO:0000256" key="6">
    <source>
        <dbReference type="ARBA" id="ARBA00023186"/>
    </source>
</evidence>
<dbReference type="PRINTS" id="PR00944">
    <property type="entry name" value="CUEXPORT"/>
</dbReference>
<evidence type="ECO:0000256" key="4">
    <source>
        <dbReference type="ARBA" id="ARBA00022723"/>
    </source>
</evidence>
<accession>A0ABS2SW54</accession>
<organism evidence="8 9">
    <name type="scientific">Shouchella xiaoxiensis</name>
    <dbReference type="NCBI Taxonomy" id="766895"/>
    <lineage>
        <taxon>Bacteria</taxon>
        <taxon>Bacillati</taxon>
        <taxon>Bacillota</taxon>
        <taxon>Bacilli</taxon>
        <taxon>Bacillales</taxon>
        <taxon>Bacillaceae</taxon>
        <taxon>Shouchella</taxon>
    </lineage>
</organism>
<keyword evidence="3" id="KW-0963">Cytoplasm</keyword>
<proteinExistence type="predicted"/>
<name>A0ABS2SW54_9BACI</name>
<evidence type="ECO:0000256" key="2">
    <source>
        <dbReference type="ARBA" id="ARBA00015313"/>
    </source>
</evidence>
<evidence type="ECO:0000256" key="1">
    <source>
        <dbReference type="ARBA" id="ARBA00004496"/>
    </source>
</evidence>
<keyword evidence="9" id="KW-1185">Reference proteome</keyword>
<dbReference type="PROSITE" id="PS01047">
    <property type="entry name" value="HMA_1"/>
    <property type="match status" value="1"/>
</dbReference>
<dbReference type="Proteomes" id="UP001179280">
    <property type="component" value="Unassembled WGS sequence"/>
</dbReference>
<evidence type="ECO:0000256" key="3">
    <source>
        <dbReference type="ARBA" id="ARBA00022490"/>
    </source>
</evidence>
<dbReference type="NCBIfam" id="NF033795">
    <property type="entry name" value="chaper_CopZ_Bs"/>
    <property type="match status" value="1"/>
</dbReference>
<dbReference type="Pfam" id="PF00403">
    <property type="entry name" value="HMA"/>
    <property type="match status" value="1"/>
</dbReference>
<dbReference type="InterPro" id="IPR006122">
    <property type="entry name" value="HMA_Cu_ion-bd"/>
</dbReference>
<protein>
    <recommendedName>
        <fullName evidence="2">Copper chaperone CopZ</fullName>
    </recommendedName>
</protein>
<keyword evidence="4" id="KW-0479">Metal-binding</keyword>
<dbReference type="SUPFAM" id="SSF55008">
    <property type="entry name" value="HMA, heavy metal-associated domain"/>
    <property type="match status" value="1"/>
</dbReference>
<reference evidence="8" key="1">
    <citation type="submission" date="2021-01" db="EMBL/GenBank/DDBJ databases">
        <title>Genomic Encyclopedia of Type Strains, Phase IV (KMG-IV): sequencing the most valuable type-strain genomes for metagenomic binning, comparative biology and taxonomic classification.</title>
        <authorList>
            <person name="Goeker M."/>
        </authorList>
    </citation>
    <scope>NUCLEOTIDE SEQUENCE</scope>
    <source>
        <strain evidence="8">DSM 21943</strain>
    </source>
</reference>
<dbReference type="CDD" id="cd00371">
    <property type="entry name" value="HMA"/>
    <property type="match status" value="1"/>
</dbReference>
<comment type="subcellular location">
    <subcellularLocation>
        <location evidence="1">Cytoplasm</location>
    </subcellularLocation>
</comment>
<dbReference type="PROSITE" id="PS50846">
    <property type="entry name" value="HMA_2"/>
    <property type="match status" value="1"/>
</dbReference>
<sequence length="71" mass="7634">METIELTVSGMSCGHCVSSIEGGVGGMNGVNSVIVKLDEGRVTVTFDREQVSEDQLKQAIDELGYDVHKAY</sequence>
<evidence type="ECO:0000313" key="9">
    <source>
        <dbReference type="Proteomes" id="UP001179280"/>
    </source>
</evidence>
<evidence type="ECO:0000256" key="5">
    <source>
        <dbReference type="ARBA" id="ARBA00023008"/>
    </source>
</evidence>
<keyword evidence="6" id="KW-0143">Chaperone</keyword>